<dbReference type="GeneID" id="25979544"/>
<dbReference type="HOGENOM" id="CLU_1796672_0_0_1"/>
<name>F0XLF8_GROCL</name>
<evidence type="ECO:0000313" key="2">
    <source>
        <dbReference type="Proteomes" id="UP000007796"/>
    </source>
</evidence>
<dbReference type="RefSeq" id="XP_014170683.1">
    <property type="nucleotide sequence ID" value="XM_014315208.1"/>
</dbReference>
<evidence type="ECO:0000313" key="1">
    <source>
        <dbReference type="EMBL" id="EFX01201.1"/>
    </source>
</evidence>
<reference evidence="1 2" key="1">
    <citation type="journal article" date="2011" name="Proc. Natl. Acad. Sci. U.S.A.">
        <title>Genome and transcriptome analyses of the mountain pine beetle-fungal symbiont Grosmannia clavigera, a lodgepole pine pathogen.</title>
        <authorList>
            <person name="DiGuistini S."/>
            <person name="Wang Y."/>
            <person name="Liao N.Y."/>
            <person name="Taylor G."/>
            <person name="Tanguay P."/>
            <person name="Feau N."/>
            <person name="Henrissat B."/>
            <person name="Chan S.K."/>
            <person name="Hesse-Orce U."/>
            <person name="Alamouti S.M."/>
            <person name="Tsui C.K.M."/>
            <person name="Docking R.T."/>
            <person name="Levasseur A."/>
            <person name="Haridas S."/>
            <person name="Robertson G."/>
            <person name="Birol I."/>
            <person name="Holt R.A."/>
            <person name="Marra M.A."/>
            <person name="Hamelin R.C."/>
            <person name="Hirst M."/>
            <person name="Jones S.J.M."/>
            <person name="Bohlmann J."/>
            <person name="Breuil C."/>
        </authorList>
    </citation>
    <scope>NUCLEOTIDE SEQUENCE [LARGE SCALE GENOMIC DNA]</scope>
    <source>
        <strain evidence="2">kw1407 / UAMH 11150</strain>
    </source>
</reference>
<dbReference type="AlphaFoldDB" id="F0XLF8"/>
<dbReference type="InParanoid" id="F0XLF8"/>
<keyword evidence="2" id="KW-1185">Reference proteome</keyword>
<proteinExistence type="predicted"/>
<dbReference type="EMBL" id="GL629794">
    <property type="protein sequence ID" value="EFX01201.1"/>
    <property type="molecule type" value="Genomic_DNA"/>
</dbReference>
<gene>
    <name evidence="1" type="ORF">CMQ_6143</name>
</gene>
<protein>
    <submittedName>
        <fullName evidence="1">Uncharacterized protein</fullName>
    </submittedName>
</protein>
<dbReference type="Proteomes" id="UP000007796">
    <property type="component" value="Unassembled WGS sequence"/>
</dbReference>
<organism evidence="2">
    <name type="scientific">Grosmannia clavigera (strain kw1407 / UAMH 11150)</name>
    <name type="common">Blue stain fungus</name>
    <name type="synonym">Graphiocladiella clavigera</name>
    <dbReference type="NCBI Taxonomy" id="655863"/>
    <lineage>
        <taxon>Eukaryota</taxon>
        <taxon>Fungi</taxon>
        <taxon>Dikarya</taxon>
        <taxon>Ascomycota</taxon>
        <taxon>Pezizomycotina</taxon>
        <taxon>Sordariomycetes</taxon>
        <taxon>Sordariomycetidae</taxon>
        <taxon>Ophiostomatales</taxon>
        <taxon>Ophiostomataceae</taxon>
        <taxon>Leptographium</taxon>
    </lineage>
</organism>
<accession>F0XLF8</accession>
<sequence>MHEIGETDRRWTAKLQAILLSARCRRPSRPGACRQDLGRTQDLPAASKLLLGITKLAGKTWLASVATVAATPEGPAGAVGSPASSRLNLRRTPYSVLHSRICRARLAPETLARRQWAPREKEGQHDTVTNESGDGAAVNVTLLL</sequence>